<feature type="domain" description="SecDF P1 head subdomain" evidence="15">
    <location>
        <begin position="303"/>
        <end position="441"/>
    </location>
</feature>
<dbReference type="GO" id="GO:0065002">
    <property type="term" value="P:intracellular protein transmembrane transport"/>
    <property type="evidence" value="ECO:0007669"/>
    <property type="project" value="UniProtKB-UniRule"/>
</dbReference>
<dbReference type="InterPro" id="IPR027398">
    <property type="entry name" value="SecD-TM"/>
</dbReference>
<dbReference type="Gene3D" id="3.30.1360.200">
    <property type="match status" value="1"/>
</dbReference>
<proteinExistence type="inferred from homology"/>
<evidence type="ECO:0000259" key="13">
    <source>
        <dbReference type="Pfam" id="PF13721"/>
    </source>
</evidence>
<accession>A0A368HKP2</accession>
<organism evidence="16 17">
    <name type="scientific">Acidiferrobacter thiooxydans</name>
    <dbReference type="NCBI Taxonomy" id="163359"/>
    <lineage>
        <taxon>Bacteria</taxon>
        <taxon>Pseudomonadati</taxon>
        <taxon>Pseudomonadota</taxon>
        <taxon>Gammaproteobacteria</taxon>
        <taxon>Acidiferrobacterales</taxon>
        <taxon>Acidiferrobacteraceae</taxon>
        <taxon>Acidiferrobacter</taxon>
    </lineage>
</organism>
<sequence length="625" mass="67665">MNQYPWWKNALIGLVVVLGLIYALPNLYGDNPAVEIQAAHGAVVDHATVARIRRLLAAAQLPYKRISRVAKGVQVRFTRAGVQMRARDLIGQKLGPGFHTALALAPAAPSWLRALGARPMYLGLDLRGGVHFLLRVDMHAALHKTLVEDVRALRRALRHHHIRYREARLTKTGVLELRFRNVVQAHEARRLMAQQFTDLAVSSGPHHTLRAVMTPAAIAARQHYALEQNLTALRRRVNELGVAAPVIQQEGQSRIVVELPGVEDIARAKEILGRTATLEIHMVDSKNSLASAVSNGAPPGTRIYYDRHGQPILLYDRVLYSGDDITNASAGVDPQTGQPVVNITLNGRGAAINARVTRHNVGQRMAVVYVEVQSHLKRNDQGVPIRGPDGRRVRVTRKIERVITAPVIREALGGSFQITGIGSVRQARNLALLLRAGALAAPVSIIAERTVGPSLGAANITRGFYATLFGFLAIAVFMAVYYRTFGVLAAIALASNVVLLVAVLSVLQATLTLPGIAGIALTVGMAIDANVLIFERIREELRNKNSPQAAIAAGFDKAMGTIVDSNMTTFIAGLALFWLGSGSVRGFAITLCLGILTSLFSAILVTRALVNAVYGRRRRLAHVGI</sequence>
<evidence type="ECO:0000256" key="9">
    <source>
        <dbReference type="ARBA" id="ARBA00060774"/>
    </source>
</evidence>
<feature type="transmembrane region" description="Helical" evidence="11">
    <location>
        <begin position="487"/>
        <end position="507"/>
    </location>
</feature>
<keyword evidence="3 11" id="KW-1003">Cell membrane</keyword>
<feature type="domain" description="Protein translocase subunit SecDF P1" evidence="14">
    <location>
        <begin position="226"/>
        <end position="284"/>
    </location>
</feature>
<keyword evidence="6 11" id="KW-1133">Transmembrane helix</keyword>
<dbReference type="InterPro" id="IPR055344">
    <property type="entry name" value="SecD_SecF_C_bact"/>
</dbReference>
<dbReference type="InterPro" id="IPR022646">
    <property type="entry name" value="SecD/SecF_CS"/>
</dbReference>
<feature type="transmembrane region" description="Helical" evidence="11">
    <location>
        <begin position="463"/>
        <end position="482"/>
    </location>
</feature>
<feature type="transmembrane region" description="Helical" evidence="11">
    <location>
        <begin position="586"/>
        <end position="610"/>
    </location>
</feature>
<comment type="function">
    <text evidence="11">Part of the Sec protein translocase complex. Interacts with the SecYEG preprotein conducting channel. SecDF uses the proton motive force (PMF) to complete protein translocation after the ATP-dependent function of SecA.</text>
</comment>
<evidence type="ECO:0000256" key="6">
    <source>
        <dbReference type="ARBA" id="ARBA00022989"/>
    </source>
</evidence>
<evidence type="ECO:0000256" key="4">
    <source>
        <dbReference type="ARBA" id="ARBA00022692"/>
    </source>
</evidence>
<dbReference type="GO" id="GO:0005886">
    <property type="term" value="C:plasma membrane"/>
    <property type="evidence" value="ECO:0007669"/>
    <property type="project" value="UniProtKB-SubCell"/>
</dbReference>
<dbReference type="GO" id="GO:0015450">
    <property type="term" value="F:protein-transporting ATPase activity"/>
    <property type="evidence" value="ECO:0007669"/>
    <property type="project" value="InterPro"/>
</dbReference>
<dbReference type="RefSeq" id="WP_114282416.1">
    <property type="nucleotide sequence ID" value="NZ_PSYR01000001.1"/>
</dbReference>
<dbReference type="PANTHER" id="PTHR30081">
    <property type="entry name" value="PROTEIN-EXPORT MEMBRANE PROTEIN SEC"/>
    <property type="match status" value="1"/>
</dbReference>
<evidence type="ECO:0000256" key="5">
    <source>
        <dbReference type="ARBA" id="ARBA00022927"/>
    </source>
</evidence>
<protein>
    <recommendedName>
        <fullName evidence="10 11">Protein translocase subunit SecD</fullName>
    </recommendedName>
</protein>
<evidence type="ECO:0000256" key="10">
    <source>
        <dbReference type="ARBA" id="ARBA00068220"/>
    </source>
</evidence>
<dbReference type="HAMAP" id="MF_01463_B">
    <property type="entry name" value="SecD_B"/>
    <property type="match status" value="1"/>
</dbReference>
<keyword evidence="17" id="KW-1185">Reference proteome</keyword>
<evidence type="ECO:0000256" key="3">
    <source>
        <dbReference type="ARBA" id="ARBA00022475"/>
    </source>
</evidence>
<keyword evidence="7 11" id="KW-0811">Translocation</keyword>
<evidence type="ECO:0000256" key="2">
    <source>
        <dbReference type="ARBA" id="ARBA00022448"/>
    </source>
</evidence>
<evidence type="ECO:0000256" key="8">
    <source>
        <dbReference type="ARBA" id="ARBA00023136"/>
    </source>
</evidence>
<dbReference type="InterPro" id="IPR022813">
    <property type="entry name" value="SecD/SecF_arch_bac"/>
</dbReference>
<dbReference type="FunFam" id="1.20.1640.10:FF:000004">
    <property type="entry name" value="Protein translocase subunit SecD"/>
    <property type="match status" value="1"/>
</dbReference>
<feature type="transmembrane region" description="Helical" evidence="11">
    <location>
        <begin position="513"/>
        <end position="537"/>
    </location>
</feature>
<evidence type="ECO:0000256" key="7">
    <source>
        <dbReference type="ARBA" id="ARBA00023010"/>
    </source>
</evidence>
<dbReference type="OrthoDB" id="9805019at2"/>
<dbReference type="NCBIfam" id="TIGR01129">
    <property type="entry name" value="secD"/>
    <property type="match status" value="1"/>
</dbReference>
<dbReference type="SUPFAM" id="SSF82866">
    <property type="entry name" value="Multidrug efflux transporter AcrB transmembrane domain"/>
    <property type="match status" value="1"/>
</dbReference>
<name>A0A368HKP2_9GAMM</name>
<keyword evidence="8 11" id="KW-0472">Membrane</keyword>
<evidence type="ECO:0000259" key="12">
    <source>
        <dbReference type="Pfam" id="PF02355"/>
    </source>
</evidence>
<dbReference type="PANTHER" id="PTHR30081:SF1">
    <property type="entry name" value="PROTEIN TRANSLOCASE SUBUNIT SECD"/>
    <property type="match status" value="1"/>
</dbReference>
<dbReference type="Pfam" id="PF07549">
    <property type="entry name" value="Sec_GG"/>
    <property type="match status" value="1"/>
</dbReference>
<dbReference type="Pfam" id="PF22599">
    <property type="entry name" value="SecDF_P1_head"/>
    <property type="match status" value="1"/>
</dbReference>
<feature type="domain" description="SecD export protein N-terminal TM" evidence="13">
    <location>
        <begin position="1"/>
        <end position="102"/>
    </location>
</feature>
<dbReference type="EMBL" id="PSYR01000001">
    <property type="protein sequence ID" value="RCN59039.1"/>
    <property type="molecule type" value="Genomic_DNA"/>
</dbReference>
<dbReference type="Proteomes" id="UP000253250">
    <property type="component" value="Unassembled WGS sequence"/>
</dbReference>
<dbReference type="GO" id="GO:0006605">
    <property type="term" value="P:protein targeting"/>
    <property type="evidence" value="ECO:0007669"/>
    <property type="project" value="UniProtKB-UniRule"/>
</dbReference>
<evidence type="ECO:0000259" key="14">
    <source>
        <dbReference type="Pfam" id="PF21760"/>
    </source>
</evidence>
<comment type="caution">
    <text evidence="16">The sequence shown here is derived from an EMBL/GenBank/DDBJ whole genome shotgun (WGS) entry which is preliminary data.</text>
</comment>
<dbReference type="InterPro" id="IPR005791">
    <property type="entry name" value="SecD"/>
</dbReference>
<dbReference type="Gene3D" id="3.30.70.3400">
    <property type="match status" value="1"/>
</dbReference>
<dbReference type="NCBIfam" id="TIGR00916">
    <property type="entry name" value="2A0604s01"/>
    <property type="match status" value="1"/>
</dbReference>
<comment type="subunit">
    <text evidence="11">Forms a complex with SecF. Part of the essential Sec protein translocation apparatus which comprises SecA, SecYEG and auxiliary proteins SecDF-YajC and YidC.</text>
</comment>
<evidence type="ECO:0000313" key="16">
    <source>
        <dbReference type="EMBL" id="RCN59039.1"/>
    </source>
</evidence>
<keyword evidence="5 11" id="KW-0653">Protein transport</keyword>
<dbReference type="Pfam" id="PF02355">
    <property type="entry name" value="SecD_SecF_C"/>
    <property type="match status" value="1"/>
</dbReference>
<dbReference type="AlphaFoldDB" id="A0A368HKP2"/>
<feature type="transmembrane region" description="Helical" evidence="11">
    <location>
        <begin position="558"/>
        <end position="580"/>
    </location>
</feature>
<dbReference type="GO" id="GO:0043952">
    <property type="term" value="P:protein transport by the Sec complex"/>
    <property type="evidence" value="ECO:0007669"/>
    <property type="project" value="UniProtKB-UniRule"/>
</dbReference>
<comment type="similarity">
    <text evidence="9 11">Belongs to the SecD/SecF family. SecD subfamily.</text>
</comment>
<evidence type="ECO:0000256" key="11">
    <source>
        <dbReference type="HAMAP-Rule" id="MF_01463"/>
    </source>
</evidence>
<dbReference type="Gene3D" id="1.20.1640.10">
    <property type="entry name" value="Multidrug efflux transporter AcrB transmembrane domain"/>
    <property type="match status" value="1"/>
</dbReference>
<evidence type="ECO:0000256" key="1">
    <source>
        <dbReference type="ARBA" id="ARBA00004651"/>
    </source>
</evidence>
<gene>
    <name evidence="11 16" type="primary">secD</name>
    <name evidence="16" type="ORF">C4900_04680</name>
</gene>
<dbReference type="InterPro" id="IPR054384">
    <property type="entry name" value="SecDF_P1_head"/>
</dbReference>
<dbReference type="FunFam" id="3.30.1360.200:FF:000001">
    <property type="entry name" value="Protein translocase subunit SecD"/>
    <property type="match status" value="1"/>
</dbReference>
<reference evidence="16 17" key="1">
    <citation type="submission" date="2018-02" db="EMBL/GenBank/DDBJ databases">
        <title>Insights into the biology of acidophilic members of the Acidiferrobacteraceae family derived from comparative genomic analyses.</title>
        <authorList>
            <person name="Issotta F."/>
            <person name="Thyssen C."/>
            <person name="Mena C."/>
            <person name="Moya A."/>
            <person name="Bellenberg S."/>
            <person name="Sproer C."/>
            <person name="Covarrubias P.C."/>
            <person name="Sand W."/>
            <person name="Quatrini R."/>
            <person name="Vera M."/>
        </authorList>
    </citation>
    <scope>NUCLEOTIDE SEQUENCE [LARGE SCALE GENOMIC DNA]</scope>
    <source>
        <strain evidence="17">m-1</strain>
    </source>
</reference>
<comment type="caution">
    <text evidence="11">Lacks conserved residue(s) required for the propagation of feature annotation.</text>
</comment>
<dbReference type="Pfam" id="PF13721">
    <property type="entry name" value="SecD-TM1"/>
    <property type="match status" value="1"/>
</dbReference>
<keyword evidence="4 11" id="KW-0812">Transmembrane</keyword>
<dbReference type="InterPro" id="IPR048634">
    <property type="entry name" value="SecD_SecF_C"/>
</dbReference>
<dbReference type="Pfam" id="PF21760">
    <property type="entry name" value="SecD_1st"/>
    <property type="match status" value="1"/>
</dbReference>
<evidence type="ECO:0000259" key="15">
    <source>
        <dbReference type="Pfam" id="PF22599"/>
    </source>
</evidence>
<evidence type="ECO:0000313" key="17">
    <source>
        <dbReference type="Proteomes" id="UP000253250"/>
    </source>
</evidence>
<keyword evidence="2 11" id="KW-0813">Transport</keyword>
<comment type="subcellular location">
    <subcellularLocation>
        <location evidence="1 11">Cell membrane</location>
        <topology evidence="1 11">Multi-pass membrane protein</topology>
    </subcellularLocation>
</comment>
<dbReference type="InterPro" id="IPR048631">
    <property type="entry name" value="SecD_1st"/>
</dbReference>
<feature type="domain" description="Protein export membrane protein SecD/SecF C-terminal" evidence="12">
    <location>
        <begin position="443"/>
        <end position="613"/>
    </location>
</feature>